<dbReference type="InterPro" id="IPR032675">
    <property type="entry name" value="LRR_dom_sf"/>
</dbReference>
<feature type="region of interest" description="Disordered" evidence="3">
    <location>
        <begin position="1228"/>
        <end position="1277"/>
    </location>
</feature>
<evidence type="ECO:0000256" key="3">
    <source>
        <dbReference type="SAM" id="MobiDB-lite"/>
    </source>
</evidence>
<feature type="region of interest" description="Disordered" evidence="3">
    <location>
        <begin position="1"/>
        <end position="101"/>
    </location>
</feature>
<keyword evidence="2" id="KW-0677">Repeat</keyword>
<feature type="compositionally biased region" description="Basic and acidic residues" evidence="3">
    <location>
        <begin position="518"/>
        <end position="530"/>
    </location>
</feature>
<feature type="compositionally biased region" description="Low complexity" evidence="3">
    <location>
        <begin position="55"/>
        <end position="65"/>
    </location>
</feature>
<dbReference type="SMART" id="SM00365">
    <property type="entry name" value="LRR_SD22"/>
    <property type="match status" value="3"/>
</dbReference>
<dbReference type="InterPro" id="IPR003591">
    <property type="entry name" value="Leu-rich_rpt_typical-subtyp"/>
</dbReference>
<dbReference type="PANTHER" id="PTHR47566:SF1">
    <property type="entry name" value="PROTEIN NUD1"/>
    <property type="match status" value="1"/>
</dbReference>
<feature type="region of interest" description="Disordered" evidence="3">
    <location>
        <begin position="1052"/>
        <end position="1089"/>
    </location>
</feature>
<feature type="compositionally biased region" description="Low complexity" evidence="3">
    <location>
        <begin position="198"/>
        <end position="217"/>
    </location>
</feature>
<feature type="region of interest" description="Disordered" evidence="3">
    <location>
        <begin position="453"/>
        <end position="539"/>
    </location>
</feature>
<organism evidence="4 5">
    <name type="scientific">Rhizoctonia solani</name>
    <dbReference type="NCBI Taxonomy" id="456999"/>
    <lineage>
        <taxon>Eukaryota</taxon>
        <taxon>Fungi</taxon>
        <taxon>Dikarya</taxon>
        <taxon>Basidiomycota</taxon>
        <taxon>Agaricomycotina</taxon>
        <taxon>Agaricomycetes</taxon>
        <taxon>Cantharellales</taxon>
        <taxon>Ceratobasidiaceae</taxon>
        <taxon>Rhizoctonia</taxon>
    </lineage>
</organism>
<feature type="region of interest" description="Disordered" evidence="3">
    <location>
        <begin position="142"/>
        <end position="285"/>
    </location>
</feature>
<comment type="caution">
    <text evidence="4">The sequence shown here is derived from an EMBL/GenBank/DDBJ whole genome shotgun (WGS) entry which is preliminary data.</text>
</comment>
<feature type="region of interest" description="Disordered" evidence="3">
    <location>
        <begin position="605"/>
        <end position="789"/>
    </location>
</feature>
<dbReference type="GO" id="GO:0061499">
    <property type="term" value="C:outer plaque of mitotic spindle pole body"/>
    <property type="evidence" value="ECO:0007669"/>
    <property type="project" value="TreeGrafter"/>
</dbReference>
<feature type="region of interest" description="Disordered" evidence="3">
    <location>
        <begin position="1012"/>
        <end position="1040"/>
    </location>
</feature>
<feature type="compositionally biased region" description="Polar residues" evidence="3">
    <location>
        <begin position="1016"/>
        <end position="1040"/>
    </location>
</feature>
<sequence>MSRPAWMTDELEEEWVEPEWEDADGSSGNGSQRSRRSIGSGRATQAYGSVRVGRSSPTTSDPSSSMKERSIRGLLQGDNGKRNKGLSIQPGTTGSSSSEVSPVVGTFLVREDVLQEPLKAAPAALKKSAAKNFFAPLALERMFEPPSPPAGATQFGSQSLLESIPQPEPQPPSPTLAQPQPSTVSPIRVITSSPSTDSRPTASNSSPSTSPTSFAPSKHPSPGNTTPSPHATPVYGSTSNRTPSPASTSSSSGFTPSPSAGRGPLGTFRLPQHHHAPIRPSRLSESHLVKPYASFEAEESSQSSVSVSRDILADMSNIQHEERPFGSDPETSHSGKIPKIVAEDDEERLTNDFDFGDDELIVGDDGHCDEAEGGADEADSILDLTSSDVGKRLEQEGTKAQSLWSREVPQETTSMKVAPHSDEILDTDIPGLSLFDGRKLNANYRFTFVVPRSDGNDPAFQNREKVRVKKSKEERRREREAERERRHATRALFHPHNALRSITPDLGTDSRSSSRASSHMDELPLREGHRTPSPGMLANRDPRLKLFQFHYDTFTRDHLSALVDSIAVGSVGSSPSVQQINTMEFQGDDPRALSTPSDAVRYAKKIKLTPPEDFSDWDGERSGEEQADNEVGGDGTEESPRPGPSGNNYADAARNLMRAMRGARSVDSESAVSTAQQSADQEEEMDIDEEFESSSGSAANDYRRRGADLMAQLREELSDDEDGSVRDGSIMTRGSTSGGSVVIHGVGTLQPHPRNQDALSPSELVVNRDPPLSFGRRSQRPSIPSRDPIAQLASSMDRVALDDNSDRRQLSLKLSTVAEVSREVMRESSLIQPPRIAIMDASPEPARTTERPTTRARSASDLSAHMQPPRAPVPIGSRPLAQSYMEPQRPVSPTRQDMNRFVSSSSTTHTKTSTARSAGSYVKHPGPPIPGVRQIVPSDLPAEALPERVGRMVYDRAAMRWRQEVDENISESEDPFRDFDSFASTIEGQESEERGQVPQSVDVVEEREMEMEYDSASDSNVTLNDSERASTGQKAAQTTITYDSDVSTELNVVDVSPTTSPTNLDDDDLKLYEPSPRAAPAELDDLDPYESEIHGDLTNIEIIPARPAGPLRPALKSAASTPAASAGSSRQSTPGSAPIPSAQGRRSSTPGSAPIPSAQGRRSVSFSDGRMSGKIRGLCIRDIANETTSEITSLTLTPPESEAAPSSRMQRIGNLLNALEDDSMLANLSIAPGNQPPGESDEDEDTTEQSDMGRGDPDVDPDVSRNPRSFARTYSFGTSDRTGAQRDATFLTECSFGVAHERLVELITDVHPYQPYWEPLSEIDLSKKGIESLARLKEFLPNLDRLNVHGNELAYLSGIPSCLRNLNAAQNQLTSMTSYGHLANLEVLDISNNQIDSVAQLKCLRHLRELSAAGNRIGDLNGIDQTTSLVKLNMKGNCLKSVSLEAYTWPHIDSIDFSNNGMKTVTGLSTMPTLVTLNLDHNALTSLHIEAPLPRLRNLRVSDNKLTELDCSSFVNLRTLYVDNNKLGTLRHIEKARRLENLSLRNQSGRALYLSMSHIRDVKRLYLSGNPLDPGFLEVPCYNLAYLELAACRLSTLPPDLCRLVPNLRVLNLNYNFLSDARPLAGLMRLRKLTVIGSRLKATKPLLRSLQTMKELEMLDIRMNPFSLGWYLPLLVRDVPGALQPSETNEKSSTPWSDLDVKFRRDLPDELYIGRLAYRGLVMRVCPQVRIIDGIEITQPERTKAQKLLLGIEQSHKASMNSAPAKD</sequence>
<feature type="compositionally biased region" description="Basic and acidic residues" evidence="3">
    <location>
        <begin position="1251"/>
        <end position="1265"/>
    </location>
</feature>
<dbReference type="InterPro" id="IPR001611">
    <property type="entry name" value="Leu-rich_rpt"/>
</dbReference>
<dbReference type="Gene3D" id="3.80.10.10">
    <property type="entry name" value="Ribonuclease Inhibitor"/>
    <property type="match status" value="3"/>
</dbReference>
<protein>
    <recommendedName>
        <fullName evidence="6">Septation initiation network scaffold protein cdc11</fullName>
    </recommendedName>
</protein>
<feature type="compositionally biased region" description="Low complexity" evidence="3">
    <location>
        <begin position="1111"/>
        <end position="1129"/>
    </location>
</feature>
<dbReference type="GO" id="GO:0031028">
    <property type="term" value="P:septation initiation signaling"/>
    <property type="evidence" value="ECO:0007669"/>
    <property type="project" value="TreeGrafter"/>
</dbReference>
<feature type="compositionally biased region" description="Low complexity" evidence="3">
    <location>
        <begin position="903"/>
        <end position="914"/>
    </location>
</feature>
<proteinExistence type="predicted"/>
<dbReference type="InterPro" id="IPR052574">
    <property type="entry name" value="CDIRP"/>
</dbReference>
<keyword evidence="1" id="KW-0433">Leucine-rich repeat</keyword>
<reference evidence="4" key="1">
    <citation type="submission" date="2021-01" db="EMBL/GenBank/DDBJ databases">
        <authorList>
            <person name="Kaushik A."/>
        </authorList>
    </citation>
    <scope>NUCLEOTIDE SEQUENCE</scope>
    <source>
        <strain evidence="4">AG2-2IIIB</strain>
    </source>
</reference>
<feature type="compositionally biased region" description="Polar residues" evidence="3">
    <location>
        <begin position="1052"/>
        <end position="1063"/>
    </location>
</feature>
<feature type="compositionally biased region" description="Polar residues" evidence="3">
    <location>
        <begin position="182"/>
        <end position="197"/>
    </location>
</feature>
<dbReference type="Proteomes" id="UP000663843">
    <property type="component" value="Unassembled WGS sequence"/>
</dbReference>
<evidence type="ECO:0000256" key="1">
    <source>
        <dbReference type="ARBA" id="ARBA00022614"/>
    </source>
</evidence>
<dbReference type="SUPFAM" id="SSF52058">
    <property type="entry name" value="L domain-like"/>
    <property type="match status" value="2"/>
</dbReference>
<dbReference type="EMBL" id="CAJMWT010000922">
    <property type="protein sequence ID" value="CAE6363714.1"/>
    <property type="molecule type" value="Genomic_DNA"/>
</dbReference>
<feature type="compositionally biased region" description="Acidic residues" evidence="3">
    <location>
        <begin position="9"/>
        <end position="24"/>
    </location>
</feature>
<name>A0A8H2WDD8_9AGAM</name>
<feature type="compositionally biased region" description="Polar residues" evidence="3">
    <location>
        <begin position="668"/>
        <end position="679"/>
    </location>
</feature>
<evidence type="ECO:0000256" key="2">
    <source>
        <dbReference type="ARBA" id="ARBA00022737"/>
    </source>
</evidence>
<feature type="compositionally biased region" description="Acidic residues" evidence="3">
    <location>
        <begin position="680"/>
        <end position="692"/>
    </location>
</feature>
<evidence type="ECO:0008006" key="6">
    <source>
        <dbReference type="Google" id="ProtNLM"/>
    </source>
</evidence>
<feature type="region of interest" description="Disordered" evidence="3">
    <location>
        <begin position="1111"/>
        <end position="1170"/>
    </location>
</feature>
<gene>
    <name evidence="4" type="ORF">RDB_LOCUS13921</name>
</gene>
<evidence type="ECO:0000313" key="5">
    <source>
        <dbReference type="Proteomes" id="UP000663843"/>
    </source>
</evidence>
<feature type="compositionally biased region" description="Low complexity" evidence="3">
    <location>
        <begin position="237"/>
        <end position="259"/>
    </location>
</feature>
<feature type="compositionally biased region" description="Acidic residues" evidence="3">
    <location>
        <begin position="1239"/>
        <end position="1248"/>
    </location>
</feature>
<dbReference type="PANTHER" id="PTHR47566">
    <property type="match status" value="1"/>
</dbReference>
<dbReference type="SMART" id="SM00369">
    <property type="entry name" value="LRR_TYP"/>
    <property type="match status" value="6"/>
</dbReference>
<feature type="compositionally biased region" description="Low complexity" evidence="3">
    <location>
        <begin position="90"/>
        <end position="101"/>
    </location>
</feature>
<feature type="compositionally biased region" description="Basic and acidic residues" evidence="3">
    <location>
        <begin position="471"/>
        <end position="485"/>
    </location>
</feature>
<feature type="region of interest" description="Disordered" evidence="3">
    <location>
        <begin position="843"/>
        <end position="935"/>
    </location>
</feature>
<feature type="compositionally biased region" description="Low complexity" evidence="3">
    <location>
        <begin position="25"/>
        <end position="42"/>
    </location>
</feature>
<dbReference type="GO" id="GO:1902412">
    <property type="term" value="P:regulation of mitotic cytokinesis"/>
    <property type="evidence" value="ECO:0007669"/>
    <property type="project" value="TreeGrafter"/>
</dbReference>
<dbReference type="PROSITE" id="PS51450">
    <property type="entry name" value="LRR"/>
    <property type="match status" value="3"/>
</dbReference>
<accession>A0A8H2WDD8</accession>
<dbReference type="GO" id="GO:0035591">
    <property type="term" value="F:signaling adaptor activity"/>
    <property type="evidence" value="ECO:0007669"/>
    <property type="project" value="TreeGrafter"/>
</dbReference>
<evidence type="ECO:0000313" key="4">
    <source>
        <dbReference type="EMBL" id="CAE6363714.1"/>
    </source>
</evidence>